<feature type="region of interest" description="Disordered" evidence="1">
    <location>
        <begin position="42"/>
        <end position="64"/>
    </location>
</feature>
<proteinExistence type="predicted"/>
<protein>
    <submittedName>
        <fullName evidence="2">Uncharacterized protein</fullName>
    </submittedName>
</protein>
<comment type="caution">
    <text evidence="2">The sequence shown here is derived from an EMBL/GenBank/DDBJ whole genome shotgun (WGS) entry which is preliminary data.</text>
</comment>
<accession>A0ABN7PCT1</accession>
<reference evidence="2" key="1">
    <citation type="submission" date="2021-03" db="EMBL/GenBank/DDBJ databases">
        <authorList>
            <person name="Tran Van P."/>
        </authorList>
    </citation>
    <scope>NUCLEOTIDE SEQUENCE</scope>
</reference>
<evidence type="ECO:0000256" key="1">
    <source>
        <dbReference type="SAM" id="MobiDB-lite"/>
    </source>
</evidence>
<evidence type="ECO:0000313" key="2">
    <source>
        <dbReference type="EMBL" id="CAG2063859.1"/>
    </source>
</evidence>
<sequence>MERFHLPSLPEECRQLPRHHQHNHDAMSIGDRQSYRPSLGYRPVRQLRGPSTIPSLPTIEPYARPKKTTISARSVDHLFSQASANRQQEAGAFRSKVPTIFSFQFIKEYRSIQPESRPLQIMQRTNAPHFKSNATIQNNSEETSAPHFETTVTI</sequence>
<dbReference type="EMBL" id="CAJPIN010029760">
    <property type="protein sequence ID" value="CAG2063859.1"/>
    <property type="molecule type" value="Genomic_DNA"/>
</dbReference>
<dbReference type="Proteomes" id="UP001153148">
    <property type="component" value="Unassembled WGS sequence"/>
</dbReference>
<keyword evidence="3" id="KW-1185">Reference proteome</keyword>
<organism evidence="2 3">
    <name type="scientific">Timema podura</name>
    <name type="common">Walking stick</name>
    <dbReference type="NCBI Taxonomy" id="61482"/>
    <lineage>
        <taxon>Eukaryota</taxon>
        <taxon>Metazoa</taxon>
        <taxon>Ecdysozoa</taxon>
        <taxon>Arthropoda</taxon>
        <taxon>Hexapoda</taxon>
        <taxon>Insecta</taxon>
        <taxon>Pterygota</taxon>
        <taxon>Neoptera</taxon>
        <taxon>Polyneoptera</taxon>
        <taxon>Phasmatodea</taxon>
        <taxon>Timematodea</taxon>
        <taxon>Timematoidea</taxon>
        <taxon>Timematidae</taxon>
        <taxon>Timema</taxon>
    </lineage>
</organism>
<gene>
    <name evidence="2" type="ORF">TPAB3V08_LOCUS10806</name>
</gene>
<name>A0ABN7PCT1_TIMPD</name>
<evidence type="ECO:0000313" key="3">
    <source>
        <dbReference type="Proteomes" id="UP001153148"/>
    </source>
</evidence>